<evidence type="ECO:0008006" key="6">
    <source>
        <dbReference type="Google" id="ProtNLM"/>
    </source>
</evidence>
<protein>
    <recommendedName>
        <fullName evidence="6">Protein-lysine N-methyltransferase</fullName>
    </recommendedName>
</protein>
<evidence type="ECO:0000256" key="2">
    <source>
        <dbReference type="ARBA" id="ARBA00022490"/>
    </source>
</evidence>
<evidence type="ECO:0000256" key="4">
    <source>
        <dbReference type="ARBA" id="ARBA00022679"/>
    </source>
</evidence>
<keyword evidence="2" id="KW-0963">Cytoplasm</keyword>
<dbReference type="PANTHER" id="PTHR13200:SF0">
    <property type="entry name" value="EEF1A LYSINE METHYLTRANSFERASE 1"/>
    <property type="match status" value="1"/>
</dbReference>
<reference evidence="5" key="1">
    <citation type="journal article" date="2024" name="Gigascience">
        <title>Chromosome-level genome of the poultry shaft louse Menopon gallinae provides insight into the host-switching and adaptive evolution of parasitic lice.</title>
        <authorList>
            <person name="Xu Y."/>
            <person name="Ma L."/>
            <person name="Liu S."/>
            <person name="Liang Y."/>
            <person name="Liu Q."/>
            <person name="He Z."/>
            <person name="Tian L."/>
            <person name="Duan Y."/>
            <person name="Cai W."/>
            <person name="Li H."/>
            <person name="Song F."/>
        </authorList>
    </citation>
    <scope>NUCLEOTIDE SEQUENCE</scope>
    <source>
        <strain evidence="5">Cailab_2023a</strain>
    </source>
</reference>
<dbReference type="GO" id="GO:0005737">
    <property type="term" value="C:cytoplasm"/>
    <property type="evidence" value="ECO:0007669"/>
    <property type="project" value="UniProtKB-SubCell"/>
</dbReference>
<keyword evidence="4" id="KW-0808">Transferase</keyword>
<dbReference type="PANTHER" id="PTHR13200">
    <property type="entry name" value="EEF1A LYSINE METHYLTRANSFERASE 1"/>
    <property type="match status" value="1"/>
</dbReference>
<accession>A0AAW2IFG0</accession>
<evidence type="ECO:0000256" key="3">
    <source>
        <dbReference type="ARBA" id="ARBA00022603"/>
    </source>
</evidence>
<name>A0AAW2IFG0_9NEOP</name>
<dbReference type="Pfam" id="PF10237">
    <property type="entry name" value="N6-adenineMlase"/>
    <property type="match status" value="1"/>
</dbReference>
<dbReference type="EMBL" id="JARGDH010000001">
    <property type="protein sequence ID" value="KAL0280909.1"/>
    <property type="molecule type" value="Genomic_DNA"/>
</dbReference>
<dbReference type="GO" id="GO:0003676">
    <property type="term" value="F:nucleic acid binding"/>
    <property type="evidence" value="ECO:0007669"/>
    <property type="project" value="InterPro"/>
</dbReference>
<comment type="subcellular location">
    <subcellularLocation>
        <location evidence="1">Cytoplasm</location>
    </subcellularLocation>
</comment>
<comment type="caution">
    <text evidence="5">The sequence shown here is derived from an EMBL/GenBank/DDBJ whole genome shotgun (WGS) entry which is preliminary data.</text>
</comment>
<dbReference type="AlphaFoldDB" id="A0AAW2IFG0"/>
<dbReference type="InterPro" id="IPR019369">
    <property type="entry name" value="Efm5/EEF1AKMT1"/>
</dbReference>
<keyword evidence="3" id="KW-0489">Methyltransferase</keyword>
<proteinExistence type="predicted"/>
<evidence type="ECO:0000313" key="5">
    <source>
        <dbReference type="EMBL" id="KAL0280909.1"/>
    </source>
</evidence>
<dbReference type="InterPro" id="IPR041370">
    <property type="entry name" value="Mlase_EEF1AKMT1/ZCCHC4"/>
</dbReference>
<dbReference type="GO" id="GO:0032259">
    <property type="term" value="P:methylation"/>
    <property type="evidence" value="ECO:0007669"/>
    <property type="project" value="UniProtKB-KW"/>
</dbReference>
<gene>
    <name evidence="5" type="ORF">PYX00_002064</name>
</gene>
<evidence type="ECO:0000256" key="1">
    <source>
        <dbReference type="ARBA" id="ARBA00004496"/>
    </source>
</evidence>
<dbReference type="PROSITE" id="PS00092">
    <property type="entry name" value="N6_MTASE"/>
    <property type="match status" value="1"/>
</dbReference>
<organism evidence="5">
    <name type="scientific">Menopon gallinae</name>
    <name type="common">poultry shaft louse</name>
    <dbReference type="NCBI Taxonomy" id="328185"/>
    <lineage>
        <taxon>Eukaryota</taxon>
        <taxon>Metazoa</taxon>
        <taxon>Ecdysozoa</taxon>
        <taxon>Arthropoda</taxon>
        <taxon>Hexapoda</taxon>
        <taxon>Insecta</taxon>
        <taxon>Pterygota</taxon>
        <taxon>Neoptera</taxon>
        <taxon>Paraneoptera</taxon>
        <taxon>Psocodea</taxon>
        <taxon>Troctomorpha</taxon>
        <taxon>Phthiraptera</taxon>
        <taxon>Amblycera</taxon>
        <taxon>Menoponidae</taxon>
        <taxon>Menopon</taxon>
    </lineage>
</organism>
<dbReference type="GO" id="GO:0016279">
    <property type="term" value="F:protein-lysine N-methyltransferase activity"/>
    <property type="evidence" value="ECO:0007669"/>
    <property type="project" value="InterPro"/>
</dbReference>
<sequence length="244" mass="28283">MINKPVCFKNSSLSFARFLAITKFVLSWQQRTSLLPRGYFILRDYFPQFYTNENIMSDEDDDVPQLSQATLQALQEFLQEQAAQNETDIKENWQLSQFWYDDDTIHQLSRSAVSKCDVGSKIALISCPSLYRTIKSSQEVEERKIDVKLFEFDKRFSCYAPDFIFYDYNDPLNVDSMYNKYFDVVLIDPPFLSEECLSKTAETVKLVGKDDCRIILCTGAVMESLAGKLLHVIHPEVNLKLLSR</sequence>
<dbReference type="InterPro" id="IPR002052">
    <property type="entry name" value="DNA_methylase_N6_adenine_CS"/>
</dbReference>